<feature type="domain" description="Amidohydrolase-related" evidence="1">
    <location>
        <begin position="73"/>
        <end position="458"/>
    </location>
</feature>
<accession>A0A0F9G9K6</accession>
<dbReference type="InterPro" id="IPR011059">
    <property type="entry name" value="Metal-dep_hydrolase_composite"/>
</dbReference>
<dbReference type="PANTHER" id="PTHR43135:SF3">
    <property type="entry name" value="ALPHA-D-RIBOSE 1-METHYLPHOSPHONATE 5-TRIPHOSPHATE DIPHOSPHATASE"/>
    <property type="match status" value="1"/>
</dbReference>
<proteinExistence type="predicted"/>
<evidence type="ECO:0000259" key="1">
    <source>
        <dbReference type="Pfam" id="PF01979"/>
    </source>
</evidence>
<evidence type="ECO:0000313" key="2">
    <source>
        <dbReference type="EMBL" id="KKL95373.1"/>
    </source>
</evidence>
<dbReference type="Pfam" id="PF01979">
    <property type="entry name" value="Amidohydro_1"/>
    <property type="match status" value="1"/>
</dbReference>
<comment type="caution">
    <text evidence="2">The sequence shown here is derived from an EMBL/GenBank/DDBJ whole genome shotgun (WGS) entry which is preliminary data.</text>
</comment>
<name>A0A0F9G9K6_9ZZZZ</name>
<dbReference type="InterPro" id="IPR051781">
    <property type="entry name" value="Metallo-dep_Hydrolase"/>
</dbReference>
<dbReference type="SUPFAM" id="SSF54427">
    <property type="entry name" value="NTF2-like"/>
    <property type="match status" value="1"/>
</dbReference>
<protein>
    <recommendedName>
        <fullName evidence="1">Amidohydrolase-related domain-containing protein</fullName>
    </recommendedName>
</protein>
<gene>
    <name evidence="2" type="ORF">LCGC14_1855230</name>
</gene>
<organism evidence="2">
    <name type="scientific">marine sediment metagenome</name>
    <dbReference type="NCBI Taxonomy" id="412755"/>
    <lineage>
        <taxon>unclassified sequences</taxon>
        <taxon>metagenomes</taxon>
        <taxon>ecological metagenomes</taxon>
    </lineage>
</organism>
<reference evidence="2" key="1">
    <citation type="journal article" date="2015" name="Nature">
        <title>Complex archaea that bridge the gap between prokaryotes and eukaryotes.</title>
        <authorList>
            <person name="Spang A."/>
            <person name="Saw J.H."/>
            <person name="Jorgensen S.L."/>
            <person name="Zaremba-Niedzwiedzka K."/>
            <person name="Martijn J."/>
            <person name="Lind A.E."/>
            <person name="van Eijk R."/>
            <person name="Schleper C."/>
            <person name="Guy L."/>
            <person name="Ettema T.J."/>
        </authorList>
    </citation>
    <scope>NUCLEOTIDE SEQUENCE</scope>
</reference>
<dbReference type="Gene3D" id="3.20.20.140">
    <property type="entry name" value="Metal-dependent hydrolases"/>
    <property type="match status" value="1"/>
</dbReference>
<dbReference type="SUPFAM" id="SSF51556">
    <property type="entry name" value="Metallo-dependent hydrolases"/>
    <property type="match status" value="1"/>
</dbReference>
<dbReference type="EMBL" id="LAZR01018691">
    <property type="protein sequence ID" value="KKL95373.1"/>
    <property type="molecule type" value="Genomic_DNA"/>
</dbReference>
<dbReference type="AlphaFoldDB" id="A0A0F9G9K6"/>
<dbReference type="PANTHER" id="PTHR43135">
    <property type="entry name" value="ALPHA-D-RIBOSE 1-METHYLPHOSPHONATE 5-TRIPHOSPHATE DIPHOSPHATASE"/>
    <property type="match status" value="1"/>
</dbReference>
<dbReference type="Gene3D" id="3.10.450.50">
    <property type="match status" value="1"/>
</dbReference>
<dbReference type="Gene3D" id="2.30.40.10">
    <property type="entry name" value="Urease, subunit C, domain 1"/>
    <property type="match status" value="1"/>
</dbReference>
<dbReference type="GO" id="GO:0016810">
    <property type="term" value="F:hydrolase activity, acting on carbon-nitrogen (but not peptide) bonds"/>
    <property type="evidence" value="ECO:0007669"/>
    <property type="project" value="InterPro"/>
</dbReference>
<dbReference type="InterPro" id="IPR006680">
    <property type="entry name" value="Amidohydro-rel"/>
</dbReference>
<sequence length="578" mass="65266">MKTLLTILFINCFALSMFSQTYIDNITIVDVQNNKLVPNQTVVLEDDIIADIQSKGSIKIPFGGTVVDGTGKYLIPGLTDSHVHFFQSGGLYTRPDVLDFRNIHSYEKETDWVKENMEDFLLRYMQMGITSVVDVGSTYNFLKMRDTFASKNIFPNIYMTGPLLTPYVPEAYKNLGNDMPFKLVQSIEDANKMVREQLPFRPDFIKIWYLVDPDNVEDSARNYQPIVKAIIEEAHRNNLKVAVHAIERIVAQLAVESGADYLVHGVEDEVASDEFINLLKAKDIILSPTLVVVEGYNDTFLRANNFSYHDLTNSNPTAIGSLSDLKHIKDTIYVNEIKQWVNTPSSIAREARFDSLRTINLKRMSDAGVDIVAGTDAGNPGTQHASSFLNELKAMKKSGLTNWQILKSATINSAKLFDNQNSLGSVSIGKKADLVLLNGNPIENLEHLTNISSVFHNGTFIDPKILIKETPLNLVKRQLNAYNARNLEAFLEPYANDVELYIFPDKLVSKGKEKMRKDYLDDFKNQSVHCEVKERIVQGNVIIDKESVFGVEDKTLESTAIYHIENDKIKKVYFILND</sequence>
<dbReference type="InterPro" id="IPR032710">
    <property type="entry name" value="NTF2-like_dom_sf"/>
</dbReference>
<dbReference type="SUPFAM" id="SSF51338">
    <property type="entry name" value="Composite domain of metallo-dependent hydrolases"/>
    <property type="match status" value="1"/>
</dbReference>
<dbReference type="InterPro" id="IPR032466">
    <property type="entry name" value="Metal_Hydrolase"/>
</dbReference>